<gene>
    <name evidence="1" type="ORF">IV54_GL000863</name>
</gene>
<comment type="caution">
    <text evidence="1">The sequence shown here is derived from an EMBL/GenBank/DDBJ whole genome shotgun (WGS) entry which is preliminary data.</text>
</comment>
<dbReference type="AlphaFoldDB" id="A0A0R2LSY0"/>
<evidence type="ECO:0000313" key="1">
    <source>
        <dbReference type="EMBL" id="KRO04689.1"/>
    </source>
</evidence>
<accession>A0A0R2LSY0</accession>
<dbReference type="Proteomes" id="UP000051906">
    <property type="component" value="Unassembled WGS sequence"/>
</dbReference>
<reference evidence="1 2" key="1">
    <citation type="journal article" date="2015" name="Genome Announc.">
        <title>Expanding the biotechnology potential of lactobacilli through comparative genomics of 213 strains and associated genera.</title>
        <authorList>
            <person name="Sun Z."/>
            <person name="Harris H.M."/>
            <person name="McCann A."/>
            <person name="Guo C."/>
            <person name="Argimon S."/>
            <person name="Zhang W."/>
            <person name="Yang X."/>
            <person name="Jeffery I.B."/>
            <person name="Cooney J.C."/>
            <person name="Kagawa T.F."/>
            <person name="Liu W."/>
            <person name="Song Y."/>
            <person name="Salvetti E."/>
            <person name="Wrobel A."/>
            <person name="Rasinkangas P."/>
            <person name="Parkhill J."/>
            <person name="Rea M.C."/>
            <person name="O'Sullivan O."/>
            <person name="Ritari J."/>
            <person name="Douillard F.P."/>
            <person name="Paul Ross R."/>
            <person name="Yang R."/>
            <person name="Briner A.E."/>
            <person name="Felis G.E."/>
            <person name="de Vos W.M."/>
            <person name="Barrangou R."/>
            <person name="Klaenhammer T.R."/>
            <person name="Caufield P.W."/>
            <person name="Cui Y."/>
            <person name="Zhang H."/>
            <person name="O'Toole P.W."/>
        </authorList>
    </citation>
    <scope>NUCLEOTIDE SEQUENCE [LARGE SCALE GENOMIC DNA]</scope>
    <source>
        <strain evidence="1 2">DSM 22467</strain>
    </source>
</reference>
<organism evidence="1 2">
    <name type="scientific">Levilactobacillus paucivorans</name>
    <dbReference type="NCBI Taxonomy" id="616990"/>
    <lineage>
        <taxon>Bacteria</taxon>
        <taxon>Bacillati</taxon>
        <taxon>Bacillota</taxon>
        <taxon>Bacilli</taxon>
        <taxon>Lactobacillales</taxon>
        <taxon>Lactobacillaceae</taxon>
        <taxon>Levilactobacillus</taxon>
    </lineage>
</organism>
<proteinExistence type="predicted"/>
<dbReference type="EMBL" id="JQCA01000025">
    <property type="protein sequence ID" value="KRO04689.1"/>
    <property type="molecule type" value="Genomic_DNA"/>
</dbReference>
<sequence length="79" mass="9430">MQRTQRMVTSPTQWRLLLRLATGPATSDQLLLLGSWRELWRLWQHHLIMFHVKHWRWCLTAEGESLRPVLRAIQACIAE</sequence>
<keyword evidence="2" id="KW-1185">Reference proteome</keyword>
<evidence type="ECO:0000313" key="2">
    <source>
        <dbReference type="Proteomes" id="UP000051906"/>
    </source>
</evidence>
<dbReference type="PATRIC" id="fig|616990.3.peg.939"/>
<name>A0A0R2LSY0_9LACO</name>
<protein>
    <submittedName>
        <fullName evidence="1">Uncharacterized protein</fullName>
    </submittedName>
</protein>